<dbReference type="Proteomes" id="UP000318681">
    <property type="component" value="Unassembled WGS sequence"/>
</dbReference>
<dbReference type="EMBL" id="VNIM01000167">
    <property type="protein sequence ID" value="TVV69831.1"/>
    <property type="molecule type" value="Genomic_DNA"/>
</dbReference>
<organism evidence="2 3">
    <name type="scientific">Alterirhizorhabdus solaris</name>
    <dbReference type="NCBI Taxonomy" id="2529389"/>
    <lineage>
        <taxon>Bacteria</taxon>
        <taxon>Pseudomonadati</taxon>
        <taxon>Pseudomonadota</taxon>
        <taxon>Alphaproteobacteria</taxon>
        <taxon>Sphingomonadales</taxon>
        <taxon>Rhizorhabdaceae</taxon>
        <taxon>Alterirhizorhabdus</taxon>
    </lineage>
</organism>
<comment type="caution">
    <text evidence="2">The sequence shown here is derived from an EMBL/GenBank/DDBJ whole genome shotgun (WGS) entry which is preliminary data.</text>
</comment>
<keyword evidence="3" id="KW-1185">Reference proteome</keyword>
<evidence type="ECO:0000256" key="1">
    <source>
        <dbReference type="SAM" id="MobiDB-lite"/>
    </source>
</evidence>
<dbReference type="AlphaFoldDB" id="A0A558QRQ6"/>
<reference evidence="2 3" key="1">
    <citation type="submission" date="2019-07" db="EMBL/GenBank/DDBJ databases">
        <title>Sphingomonas solaris sp. nov., isolated from a solar panel from Boston, Massachusetts.</title>
        <authorList>
            <person name="Tanner K."/>
            <person name="Pascual J."/>
            <person name="Mancuso C."/>
            <person name="Pereto J."/>
            <person name="Khalil A."/>
            <person name="Vilanova C."/>
        </authorList>
    </citation>
    <scope>NUCLEOTIDE SEQUENCE [LARGE SCALE GENOMIC DNA]</scope>
    <source>
        <strain evidence="2 3">R4DWN</strain>
    </source>
</reference>
<sequence>MASACSTAPPPSRTALVSPHLLAPPPMLPQVARTAKGAMDGRQCLSSALDLYDVAGGIRGAMIELQREVALMRERPSQR</sequence>
<evidence type="ECO:0000313" key="3">
    <source>
        <dbReference type="Proteomes" id="UP000318681"/>
    </source>
</evidence>
<name>A0A558QRQ6_9SPHN</name>
<evidence type="ECO:0000313" key="2">
    <source>
        <dbReference type="EMBL" id="TVV69831.1"/>
    </source>
</evidence>
<protein>
    <submittedName>
        <fullName evidence="2">Uncharacterized protein</fullName>
    </submittedName>
</protein>
<gene>
    <name evidence="2" type="ORF">FOY91_20695</name>
</gene>
<proteinExistence type="predicted"/>
<dbReference type="OrthoDB" id="7511141at2"/>
<accession>A0A558QRQ6</accession>
<feature type="region of interest" description="Disordered" evidence="1">
    <location>
        <begin position="1"/>
        <end position="21"/>
    </location>
</feature>